<reference evidence="1 2" key="1">
    <citation type="submission" date="2018-06" db="EMBL/GenBank/DDBJ databases">
        <authorList>
            <consortium name="Pathogen Informatics"/>
            <person name="Doyle S."/>
        </authorList>
    </citation>
    <scope>NUCLEOTIDE SEQUENCE [LARGE SCALE GENOMIC DNA]</scope>
    <source>
        <strain evidence="1 2">NCTC11842</strain>
    </source>
</reference>
<dbReference type="PANTHER" id="PTHR35802:SF1">
    <property type="entry name" value="PROTEASE SYNTHASE AND SPORULATION PROTEIN PAI 2"/>
    <property type="match status" value="1"/>
</dbReference>
<dbReference type="InterPro" id="IPR007396">
    <property type="entry name" value="TR_PAI2-type"/>
</dbReference>
<dbReference type="RefSeq" id="WP_010798554.1">
    <property type="nucleotide sequence ID" value="NZ_CP069263.1"/>
</dbReference>
<gene>
    <name evidence="1" type="primary">paiB</name>
    <name evidence="1" type="ORF">NCTC11842_05284</name>
</gene>
<protein>
    <submittedName>
        <fullName evidence="1">Putative transcriptional regulator</fullName>
    </submittedName>
</protein>
<dbReference type="Gene3D" id="2.30.110.10">
    <property type="entry name" value="Electron Transport, Fmn-binding Protein, Chain A"/>
    <property type="match status" value="1"/>
</dbReference>
<dbReference type="EMBL" id="UAUF01000014">
    <property type="protein sequence ID" value="SPZ13540.1"/>
    <property type="molecule type" value="Genomic_DNA"/>
</dbReference>
<dbReference type="PIRSF" id="PIRSF010372">
    <property type="entry name" value="PaiB"/>
    <property type="match status" value="1"/>
</dbReference>
<dbReference type="InterPro" id="IPR012349">
    <property type="entry name" value="Split_barrel_FMN-bd"/>
</dbReference>
<dbReference type="Proteomes" id="UP000250443">
    <property type="component" value="Unassembled WGS sequence"/>
</dbReference>
<dbReference type="AlphaFoldDB" id="A0A2X2F4B5"/>
<evidence type="ECO:0000313" key="1">
    <source>
        <dbReference type="EMBL" id="SPZ13540.1"/>
    </source>
</evidence>
<dbReference type="SUPFAM" id="SSF50475">
    <property type="entry name" value="FMN-binding split barrel"/>
    <property type="match status" value="1"/>
</dbReference>
<dbReference type="PANTHER" id="PTHR35802">
    <property type="entry name" value="PROTEASE SYNTHASE AND SPORULATION PROTEIN PAI 2"/>
    <property type="match status" value="1"/>
</dbReference>
<sequence length="232" mass="26127">MYLPTPFKETDLAVLHRFVKEHPLGALVIQGSHGLSAEHLPFLLESEETGLGILKAHVARASQLWQEALNGHDETLVIFQGPSAYISPSWYASKLETHRVVPTYNYATVHAYGQIKVRDDAQWVRGLVARLTRAHEATQDTPWRMTDAPADFIDEQLSRIVGIEIHVSRLEGKWKMSQNRSEADRKGVLQGLHRESTPQATEAAAEMLRTSPEQAQTLPLKSDRLRLRTIPL</sequence>
<proteinExistence type="predicted"/>
<accession>A0A2X2F4B5</accession>
<name>A0A2X2F4B5_PSELU</name>
<dbReference type="Pfam" id="PF04299">
    <property type="entry name" value="FMN_bind_2"/>
    <property type="match status" value="1"/>
</dbReference>
<evidence type="ECO:0000313" key="2">
    <source>
        <dbReference type="Proteomes" id="UP000250443"/>
    </source>
</evidence>
<organism evidence="1 2">
    <name type="scientific">Pseudomonas luteola</name>
    <dbReference type="NCBI Taxonomy" id="47886"/>
    <lineage>
        <taxon>Bacteria</taxon>
        <taxon>Pseudomonadati</taxon>
        <taxon>Pseudomonadota</taxon>
        <taxon>Gammaproteobacteria</taxon>
        <taxon>Pseudomonadales</taxon>
        <taxon>Pseudomonadaceae</taxon>
        <taxon>Pseudomonas</taxon>
    </lineage>
</organism>